<reference evidence="1 2" key="2">
    <citation type="journal article" date="2011" name="J. Bacteriol.">
        <title>Genomes of three methylotrophs from a single niche uncover genetic and metabolic divergence of Methylophilaceae.</title>
        <authorList>
            <person name="Lapidus A."/>
            <person name="Clum A."/>
            <person name="Labutti K."/>
            <person name="Kaluzhnaya M.G."/>
            <person name="Lim S."/>
            <person name="Beck D.A."/>
            <person name="Glavina Del Rio T."/>
            <person name="Nolan M."/>
            <person name="Mavromatis K."/>
            <person name="Huntemann M."/>
            <person name="Lucas S."/>
            <person name="Lidstrom M.E."/>
            <person name="Ivanova N."/>
            <person name="Chistoserdova L."/>
        </authorList>
    </citation>
    <scope>NUCLEOTIDE SEQUENCE [LARGE SCALE GENOMIC DNA]</scope>
    <source>
        <strain evidence="1 2">301</strain>
    </source>
</reference>
<proteinExistence type="predicted"/>
<evidence type="ECO:0000313" key="1">
    <source>
        <dbReference type="EMBL" id="ADI30214.1"/>
    </source>
</evidence>
<name>D7DJH9_METV0</name>
<dbReference type="EMBL" id="CP002056">
    <property type="protein sequence ID" value="ADI30214.1"/>
    <property type="molecule type" value="Genomic_DNA"/>
</dbReference>
<gene>
    <name evidence="1" type="ordered locus">M301_1840</name>
</gene>
<reference evidence="2" key="1">
    <citation type="submission" date="2010-05" db="EMBL/GenBank/DDBJ databases">
        <title>Complete sequence of Methylotenera sp. 301.</title>
        <authorList>
            <person name="Lucas S."/>
            <person name="Copeland A."/>
            <person name="Lapidus A."/>
            <person name="Cheng J.-F."/>
            <person name="Bruce D."/>
            <person name="Goodwin L."/>
            <person name="Pitluck S."/>
            <person name="Clum A."/>
            <person name="Land M."/>
            <person name="Hauser L."/>
            <person name="Kyrpides N."/>
            <person name="Ivanova N."/>
            <person name="Chistoservova L."/>
            <person name="Kalyuzhnaya M."/>
            <person name="Woyke T."/>
        </authorList>
    </citation>
    <scope>NUCLEOTIDE SEQUENCE [LARGE SCALE GENOMIC DNA]</scope>
    <source>
        <strain evidence="2">301</strain>
    </source>
</reference>
<dbReference type="HOGENOM" id="CLU_2465549_0_0_4"/>
<dbReference type="KEGG" id="meh:M301_1840"/>
<protein>
    <submittedName>
        <fullName evidence="1">Uncharacterized protein</fullName>
    </submittedName>
</protein>
<evidence type="ECO:0000313" key="2">
    <source>
        <dbReference type="Proteomes" id="UP000000383"/>
    </source>
</evidence>
<accession>D7DJH9</accession>
<dbReference type="Proteomes" id="UP000000383">
    <property type="component" value="Chromosome"/>
</dbReference>
<sequence length="88" mass="9904">MDVLFRKEQKLCATCTYWDGTKEISDNAINTGFNSCGRCESPNNFPISQRLASEQACLKYTLYPALKEKPELILVSPTKNSIMPTLKV</sequence>
<dbReference type="RefSeq" id="WP_013148526.1">
    <property type="nucleotide sequence ID" value="NC_014207.1"/>
</dbReference>
<dbReference type="OrthoDB" id="2990827at2"/>
<organism evidence="1 2">
    <name type="scientific">Methylotenera versatilis (strain 301)</name>
    <dbReference type="NCBI Taxonomy" id="666681"/>
    <lineage>
        <taxon>Bacteria</taxon>
        <taxon>Pseudomonadati</taxon>
        <taxon>Pseudomonadota</taxon>
        <taxon>Betaproteobacteria</taxon>
        <taxon>Nitrosomonadales</taxon>
        <taxon>Methylophilaceae</taxon>
        <taxon>Methylotenera</taxon>
    </lineage>
</organism>
<dbReference type="AlphaFoldDB" id="D7DJH9"/>
<keyword evidence="2" id="KW-1185">Reference proteome</keyword>